<comment type="caution">
    <text evidence="8">The sequence shown here is derived from an EMBL/GenBank/DDBJ whole genome shotgun (WGS) entry which is preliminary data.</text>
</comment>
<protein>
    <submittedName>
        <fullName evidence="8">Putative flippase GtrA</fullName>
    </submittedName>
</protein>
<dbReference type="RefSeq" id="WP_239122033.1">
    <property type="nucleotide sequence ID" value="NZ_BONT01000024.1"/>
</dbReference>
<evidence type="ECO:0000256" key="6">
    <source>
        <dbReference type="SAM" id="Phobius"/>
    </source>
</evidence>
<dbReference type="EMBL" id="JACHGT010000002">
    <property type="protein sequence ID" value="MBB6033270.1"/>
    <property type="molecule type" value="Genomic_DNA"/>
</dbReference>
<dbReference type="GO" id="GO:0000271">
    <property type="term" value="P:polysaccharide biosynthetic process"/>
    <property type="evidence" value="ECO:0007669"/>
    <property type="project" value="InterPro"/>
</dbReference>
<evidence type="ECO:0000256" key="2">
    <source>
        <dbReference type="ARBA" id="ARBA00009399"/>
    </source>
</evidence>
<evidence type="ECO:0000256" key="5">
    <source>
        <dbReference type="ARBA" id="ARBA00023136"/>
    </source>
</evidence>
<evidence type="ECO:0000256" key="4">
    <source>
        <dbReference type="ARBA" id="ARBA00022989"/>
    </source>
</evidence>
<dbReference type="PANTHER" id="PTHR38459">
    <property type="entry name" value="PROPHAGE BACTOPRENOL-LINKED GLUCOSE TRANSLOCASE HOMOLOG"/>
    <property type="match status" value="1"/>
</dbReference>
<comment type="subcellular location">
    <subcellularLocation>
        <location evidence="1">Membrane</location>
        <topology evidence="1">Multi-pass membrane protein</topology>
    </subcellularLocation>
</comment>
<dbReference type="PANTHER" id="PTHR38459:SF1">
    <property type="entry name" value="PROPHAGE BACTOPRENOL-LINKED GLUCOSE TRANSLOCASE HOMOLOG"/>
    <property type="match status" value="1"/>
</dbReference>
<organism evidence="8 9">
    <name type="scientific">Phytomonospora endophytica</name>
    <dbReference type="NCBI Taxonomy" id="714109"/>
    <lineage>
        <taxon>Bacteria</taxon>
        <taxon>Bacillati</taxon>
        <taxon>Actinomycetota</taxon>
        <taxon>Actinomycetes</taxon>
        <taxon>Micromonosporales</taxon>
        <taxon>Micromonosporaceae</taxon>
        <taxon>Phytomonospora</taxon>
    </lineage>
</organism>
<keyword evidence="4 6" id="KW-1133">Transmembrane helix</keyword>
<name>A0A841FMU6_9ACTN</name>
<keyword evidence="3 6" id="KW-0812">Transmembrane</keyword>
<proteinExistence type="inferred from homology"/>
<feature type="transmembrane region" description="Helical" evidence="6">
    <location>
        <begin position="82"/>
        <end position="106"/>
    </location>
</feature>
<feature type="transmembrane region" description="Helical" evidence="6">
    <location>
        <begin position="47"/>
        <end position="70"/>
    </location>
</feature>
<feature type="transmembrane region" description="Helical" evidence="6">
    <location>
        <begin position="20"/>
        <end position="41"/>
    </location>
</feature>
<dbReference type="GO" id="GO:0005886">
    <property type="term" value="C:plasma membrane"/>
    <property type="evidence" value="ECO:0007669"/>
    <property type="project" value="TreeGrafter"/>
</dbReference>
<comment type="similarity">
    <text evidence="2">Belongs to the GtrA family.</text>
</comment>
<dbReference type="InterPro" id="IPR007267">
    <property type="entry name" value="GtrA_DPMS_TM"/>
</dbReference>
<dbReference type="Proteomes" id="UP000548476">
    <property type="component" value="Unassembled WGS sequence"/>
</dbReference>
<evidence type="ECO:0000313" key="8">
    <source>
        <dbReference type="EMBL" id="MBB6033270.1"/>
    </source>
</evidence>
<evidence type="ECO:0000256" key="3">
    <source>
        <dbReference type="ARBA" id="ARBA00022692"/>
    </source>
</evidence>
<gene>
    <name evidence="8" type="ORF">HNR73_001117</name>
</gene>
<evidence type="ECO:0000313" key="9">
    <source>
        <dbReference type="Proteomes" id="UP000548476"/>
    </source>
</evidence>
<keyword evidence="9" id="KW-1185">Reference proteome</keyword>
<keyword evidence="5 6" id="KW-0472">Membrane</keyword>
<dbReference type="InterPro" id="IPR051401">
    <property type="entry name" value="GtrA_CellWall_Glycosyl"/>
</dbReference>
<sequence length="148" mass="16040">MTTGGTRKRLRALAAEFGKFGTVGVLAYAVDVGLFNVGMLALHWPDLAAKCLSTAIAATLAFAGNRFWTWRHRARSGLHREYALYFLFNAIGLGIALGCLGVNRLLAGEWPGVFGGPLAANIAANVVGVGLGTLFRFHAYRRWVFRDL</sequence>
<feature type="transmembrane region" description="Helical" evidence="6">
    <location>
        <begin position="118"/>
        <end position="137"/>
    </location>
</feature>
<evidence type="ECO:0000256" key="1">
    <source>
        <dbReference type="ARBA" id="ARBA00004141"/>
    </source>
</evidence>
<reference evidence="8 9" key="1">
    <citation type="submission" date="2020-08" db="EMBL/GenBank/DDBJ databases">
        <title>Genomic Encyclopedia of Type Strains, Phase IV (KMG-IV): sequencing the most valuable type-strain genomes for metagenomic binning, comparative biology and taxonomic classification.</title>
        <authorList>
            <person name="Goeker M."/>
        </authorList>
    </citation>
    <scope>NUCLEOTIDE SEQUENCE [LARGE SCALE GENOMIC DNA]</scope>
    <source>
        <strain evidence="8 9">YIM 65646</strain>
    </source>
</reference>
<feature type="domain" description="GtrA/DPMS transmembrane" evidence="7">
    <location>
        <begin position="19"/>
        <end position="145"/>
    </location>
</feature>
<dbReference type="Pfam" id="PF04138">
    <property type="entry name" value="GtrA_DPMS_TM"/>
    <property type="match status" value="1"/>
</dbReference>
<accession>A0A841FMU6</accession>
<evidence type="ECO:0000259" key="7">
    <source>
        <dbReference type="Pfam" id="PF04138"/>
    </source>
</evidence>
<dbReference type="AlphaFoldDB" id="A0A841FMU6"/>